<feature type="compositionally biased region" description="Basic and acidic residues" evidence="1">
    <location>
        <begin position="1"/>
        <end position="13"/>
    </location>
</feature>
<accession>A0A9W9HV16</accession>
<dbReference type="RefSeq" id="XP_056539913.1">
    <property type="nucleotide sequence ID" value="XM_056690148.1"/>
</dbReference>
<reference evidence="2" key="1">
    <citation type="submission" date="2022-11" db="EMBL/GenBank/DDBJ databases">
        <authorList>
            <person name="Petersen C."/>
        </authorList>
    </citation>
    <scope>NUCLEOTIDE SEQUENCE</scope>
    <source>
        <strain evidence="2">IBT 26290</strain>
    </source>
</reference>
<evidence type="ECO:0000313" key="3">
    <source>
        <dbReference type="Proteomes" id="UP001149163"/>
    </source>
</evidence>
<dbReference type="AlphaFoldDB" id="A0A9W9HV16"/>
<name>A0A9W9HV16_9EURO</name>
<dbReference type="Proteomes" id="UP001149163">
    <property type="component" value="Unassembled WGS sequence"/>
</dbReference>
<dbReference type="GeneID" id="81429324"/>
<gene>
    <name evidence="2" type="ORF">N7482_008024</name>
</gene>
<evidence type="ECO:0000313" key="2">
    <source>
        <dbReference type="EMBL" id="KAJ5156924.1"/>
    </source>
</evidence>
<proteinExistence type="predicted"/>
<dbReference type="EMBL" id="JAPQKN010000006">
    <property type="protein sequence ID" value="KAJ5156924.1"/>
    <property type="molecule type" value="Genomic_DNA"/>
</dbReference>
<organism evidence="2 3">
    <name type="scientific">Penicillium canariense</name>
    <dbReference type="NCBI Taxonomy" id="189055"/>
    <lineage>
        <taxon>Eukaryota</taxon>
        <taxon>Fungi</taxon>
        <taxon>Dikarya</taxon>
        <taxon>Ascomycota</taxon>
        <taxon>Pezizomycotina</taxon>
        <taxon>Eurotiomycetes</taxon>
        <taxon>Eurotiomycetidae</taxon>
        <taxon>Eurotiales</taxon>
        <taxon>Aspergillaceae</taxon>
        <taxon>Penicillium</taxon>
    </lineage>
</organism>
<feature type="region of interest" description="Disordered" evidence="1">
    <location>
        <begin position="1"/>
        <end position="63"/>
    </location>
</feature>
<keyword evidence="3" id="KW-1185">Reference proteome</keyword>
<sequence>MIGKEGGRGEWHGAQHGQASTVGPNINLEKELGEAASGRTKSKGAKDGQKEKRSGPTGMRLRP</sequence>
<protein>
    <submittedName>
        <fullName evidence="2">Uncharacterized protein</fullName>
    </submittedName>
</protein>
<feature type="compositionally biased region" description="Basic and acidic residues" evidence="1">
    <location>
        <begin position="44"/>
        <end position="54"/>
    </location>
</feature>
<reference evidence="2" key="2">
    <citation type="journal article" date="2023" name="IMA Fungus">
        <title>Comparative genomic study of the Penicillium genus elucidates a diverse pangenome and 15 lateral gene transfer events.</title>
        <authorList>
            <person name="Petersen C."/>
            <person name="Sorensen T."/>
            <person name="Nielsen M.R."/>
            <person name="Sondergaard T.E."/>
            <person name="Sorensen J.L."/>
            <person name="Fitzpatrick D.A."/>
            <person name="Frisvad J.C."/>
            <person name="Nielsen K.L."/>
        </authorList>
    </citation>
    <scope>NUCLEOTIDE SEQUENCE</scope>
    <source>
        <strain evidence="2">IBT 26290</strain>
    </source>
</reference>
<comment type="caution">
    <text evidence="2">The sequence shown here is derived from an EMBL/GenBank/DDBJ whole genome shotgun (WGS) entry which is preliminary data.</text>
</comment>
<evidence type="ECO:0000256" key="1">
    <source>
        <dbReference type="SAM" id="MobiDB-lite"/>
    </source>
</evidence>